<protein>
    <submittedName>
        <fullName evidence="1">Uncharacterized protein</fullName>
    </submittedName>
</protein>
<dbReference type="AlphaFoldDB" id="A0A1S2LG10"/>
<reference evidence="4 6" key="2">
    <citation type="journal article" date="2017" name="Genome Announc.">
        <title>Draft Genome Sequences of Four Alkaliphilic Bacteria Belonging to the Anaerobacillus Genus.</title>
        <authorList>
            <person name="Bassil N.M."/>
            <person name="Lloyd J.R."/>
        </authorList>
    </citation>
    <scope>NUCLEOTIDE SEQUENCE [LARGE SCALE GENOMIC DNA]</scope>
    <source>
        <strain evidence="4 6">NB2006</strain>
    </source>
</reference>
<dbReference type="Proteomes" id="UP000180175">
    <property type="component" value="Chromosome"/>
</dbReference>
<sequence>MFNRKNDSKDNIKAEILLAGQSLSFKLDDSETTTLMENLEEASYDFKRMETIKLFHPDGRLKSVINPLQISRIWFS</sequence>
<dbReference type="EMBL" id="LQXD01000071">
    <property type="protein sequence ID" value="OIJ20426.1"/>
    <property type="molecule type" value="Genomic_DNA"/>
</dbReference>
<evidence type="ECO:0000313" key="6">
    <source>
        <dbReference type="Proteomes" id="UP000180175"/>
    </source>
</evidence>
<reference evidence="4" key="4">
    <citation type="submission" date="2020-10" db="EMBL/GenBank/DDBJ databases">
        <authorList>
            <person name="Bassil N.M."/>
            <person name="Lloyd J.R."/>
        </authorList>
    </citation>
    <scope>NUCLEOTIDE SEQUENCE</scope>
    <source>
        <strain evidence="4">NB2006</strain>
    </source>
</reference>
<dbReference type="EMBL" id="LQXD01000135">
    <property type="protein sequence ID" value="OIJ11452.1"/>
    <property type="molecule type" value="Genomic_DNA"/>
</dbReference>
<accession>A0A1S2LG10</accession>
<gene>
    <name evidence="4" type="ORF">AWH56_018480</name>
    <name evidence="5" type="ORF">AWH56_018720</name>
    <name evidence="3" type="ORF">AWH56_07870</name>
    <name evidence="2" type="ORF">AWH56_13955</name>
    <name evidence="1" type="ORF">AWH56_15780</name>
</gene>
<organism evidence="1 6">
    <name type="scientific">Anaerobacillus isosaccharinicus</name>
    <dbReference type="NCBI Taxonomy" id="1532552"/>
    <lineage>
        <taxon>Bacteria</taxon>
        <taxon>Bacillati</taxon>
        <taxon>Bacillota</taxon>
        <taxon>Bacilli</taxon>
        <taxon>Bacillales</taxon>
        <taxon>Bacillaceae</taxon>
        <taxon>Anaerobacillus</taxon>
    </lineage>
</organism>
<evidence type="ECO:0000313" key="2">
    <source>
        <dbReference type="EMBL" id="OIJ13004.1"/>
    </source>
</evidence>
<evidence type="ECO:0000313" key="1">
    <source>
        <dbReference type="EMBL" id="OIJ11452.1"/>
    </source>
</evidence>
<dbReference type="RefSeq" id="WP_071316621.1">
    <property type="nucleotide sequence ID" value="NZ_CP063356.2"/>
</dbReference>
<dbReference type="OrthoDB" id="2889486at2"/>
<dbReference type="EMBL" id="CP063356">
    <property type="protein sequence ID" value="QOY34696.1"/>
    <property type="molecule type" value="Genomic_DNA"/>
</dbReference>
<evidence type="ECO:0000313" key="5">
    <source>
        <dbReference type="EMBL" id="QOY34742.1"/>
    </source>
</evidence>
<reference evidence="4 6" key="3">
    <citation type="journal article" date="2019" name="Int. J. Syst. Evol. Microbiol.">
        <title>Anaerobacillus isosaccharinicus sp. nov., an alkaliphilic bacterium which degrades isosaccharinic acid.</title>
        <authorList>
            <person name="Bassil N.M."/>
            <person name="Lloyd J.R."/>
        </authorList>
    </citation>
    <scope>NUCLEOTIDE SEQUENCE [LARGE SCALE GENOMIC DNA]</scope>
    <source>
        <strain evidence="4 6">NB2006</strain>
    </source>
</reference>
<reference evidence="1 6" key="1">
    <citation type="submission" date="2016-10" db="EMBL/GenBank/DDBJ databases">
        <title>Draft genome sequences of four alkaliphilic bacteria belonging to the Anaerobacillus genus.</title>
        <authorList>
            <person name="Bassil N.M."/>
            <person name="Lloyd J.R."/>
        </authorList>
    </citation>
    <scope>NUCLEOTIDE SEQUENCE [LARGE SCALE GENOMIC DNA]</scope>
    <source>
        <strain evidence="1 6">NB2006</strain>
    </source>
</reference>
<dbReference type="KEGG" id="aia:AWH56_018480"/>
<name>A0A1S2LG10_9BACI</name>
<keyword evidence="6" id="KW-1185">Reference proteome</keyword>
<proteinExistence type="predicted"/>
<evidence type="ECO:0000313" key="4">
    <source>
        <dbReference type="EMBL" id="QOY34696.1"/>
    </source>
</evidence>
<dbReference type="EMBL" id="LQXD01000125">
    <property type="protein sequence ID" value="OIJ13004.1"/>
    <property type="molecule type" value="Genomic_DNA"/>
</dbReference>
<dbReference type="EMBL" id="CP063356">
    <property type="protein sequence ID" value="QOY34742.1"/>
    <property type="molecule type" value="Genomic_DNA"/>
</dbReference>
<dbReference type="KEGG" id="aia:AWH56_018720"/>
<evidence type="ECO:0000313" key="3">
    <source>
        <dbReference type="EMBL" id="OIJ20426.1"/>
    </source>
</evidence>